<proteinExistence type="predicted"/>
<gene>
    <name evidence="2" type="primary">PocGH01_08042300</name>
    <name evidence="2" type="ORF">POCGH01_08042300</name>
</gene>
<dbReference type="AlphaFoldDB" id="A0A1D3THA8"/>
<feature type="transmembrane region" description="Helical" evidence="1">
    <location>
        <begin position="139"/>
        <end position="160"/>
    </location>
</feature>
<dbReference type="EMBL" id="LT594589">
    <property type="protein sequence ID" value="SCP04326.1"/>
    <property type="molecule type" value="Genomic_DNA"/>
</dbReference>
<keyword evidence="1" id="KW-0812">Transmembrane</keyword>
<reference evidence="2 3" key="1">
    <citation type="submission" date="2016-06" db="EMBL/GenBank/DDBJ databases">
        <authorList>
            <consortium name="Pathogen Informatics"/>
        </authorList>
    </citation>
    <scope>NUCLEOTIDE SEQUENCE [LARGE SCALE GENOMIC DNA]</scope>
    <source>
        <strain evidence="2">PocGH01</strain>
    </source>
</reference>
<name>A0A1D3THA8_PLAOA</name>
<evidence type="ECO:0000313" key="2">
    <source>
        <dbReference type="EMBL" id="SCP04326.1"/>
    </source>
</evidence>
<evidence type="ECO:0000256" key="1">
    <source>
        <dbReference type="SAM" id="Phobius"/>
    </source>
</evidence>
<dbReference type="VEuPathDB" id="PlasmoDB:PocGH01_08042300"/>
<organism evidence="2 3">
    <name type="scientific">Plasmodium ovale</name>
    <name type="common">malaria parasite P. ovale</name>
    <dbReference type="NCBI Taxonomy" id="36330"/>
    <lineage>
        <taxon>Eukaryota</taxon>
        <taxon>Sar</taxon>
        <taxon>Alveolata</taxon>
        <taxon>Apicomplexa</taxon>
        <taxon>Aconoidasida</taxon>
        <taxon>Haemosporida</taxon>
        <taxon>Plasmodiidae</taxon>
        <taxon>Plasmodium</taxon>
        <taxon>Plasmodium (Plasmodium)</taxon>
    </lineage>
</organism>
<keyword evidence="3" id="KW-1185">Reference proteome</keyword>
<dbReference type="VEuPathDB" id="PlasmoDB:POWCR01_080040600"/>
<feature type="transmembrane region" description="Helical" evidence="1">
    <location>
        <begin position="96"/>
        <end position="116"/>
    </location>
</feature>
<protein>
    <submittedName>
        <fullName evidence="2">Uncharacterized protein</fullName>
    </submittedName>
</protein>
<keyword evidence="1" id="KW-0472">Membrane</keyword>
<keyword evidence="1" id="KW-1133">Transmembrane helix</keyword>
<dbReference type="Proteomes" id="UP000242942">
    <property type="component" value="Chromosome 8"/>
</dbReference>
<evidence type="ECO:0000313" key="3">
    <source>
        <dbReference type="Proteomes" id="UP000242942"/>
    </source>
</evidence>
<sequence length="168" mass="19799">MAMNALYNSRLWRGITRGTKGILQSEKLHMFRNSERRDLSNNKVNEKWKKCTKTGGKGYPEEEYTGTFIEKEVLPSGKEFEEKVFKKMKIYYVDKNLFFIFGCFTSLYSVFVYDFFTNRYLQISSNFFFFIFHMTKQTVNMLACVVHLLFICFQVLALSIKANTGSRP</sequence>
<accession>A0A1D3THA8</accession>
<dbReference type="OrthoDB" id="385327at2759"/>